<keyword evidence="2" id="KW-1185">Reference proteome</keyword>
<name>A0A0D2NY41_HYPSF</name>
<evidence type="ECO:0000313" key="1">
    <source>
        <dbReference type="EMBL" id="KJA13395.1"/>
    </source>
</evidence>
<sequence>MCTRGWAKTTLRITYLPVRPRGKHGLHRAQHCAAFYCQGGKIPREYLLLKFWAYTVEFTVLEHPDAQAYSSYRRTDRIRGPNGELQCAGIRPNDPQPLDAMAGRYECVLLSKADGHANEFNDAYFWESLGKPIWWDMLIAWDESVAERRGLNFMSPYRKMAWSI</sequence>
<proteinExistence type="predicted"/>
<dbReference type="AlphaFoldDB" id="A0A0D2NY41"/>
<evidence type="ECO:0000313" key="2">
    <source>
        <dbReference type="Proteomes" id="UP000054270"/>
    </source>
</evidence>
<protein>
    <submittedName>
        <fullName evidence="1">Uncharacterized protein</fullName>
    </submittedName>
</protein>
<accession>A0A0D2NY41</accession>
<dbReference type="EMBL" id="KN817746">
    <property type="protein sequence ID" value="KJA13395.1"/>
    <property type="molecule type" value="Genomic_DNA"/>
</dbReference>
<gene>
    <name evidence="1" type="ORF">HYPSUDRAFT_49847</name>
</gene>
<dbReference type="Proteomes" id="UP000054270">
    <property type="component" value="Unassembled WGS sequence"/>
</dbReference>
<organism evidence="1 2">
    <name type="scientific">Hypholoma sublateritium (strain FD-334 SS-4)</name>
    <dbReference type="NCBI Taxonomy" id="945553"/>
    <lineage>
        <taxon>Eukaryota</taxon>
        <taxon>Fungi</taxon>
        <taxon>Dikarya</taxon>
        <taxon>Basidiomycota</taxon>
        <taxon>Agaricomycotina</taxon>
        <taxon>Agaricomycetes</taxon>
        <taxon>Agaricomycetidae</taxon>
        <taxon>Agaricales</taxon>
        <taxon>Agaricineae</taxon>
        <taxon>Strophariaceae</taxon>
        <taxon>Hypholoma</taxon>
    </lineage>
</organism>
<reference evidence="2" key="1">
    <citation type="submission" date="2014-04" db="EMBL/GenBank/DDBJ databases">
        <title>Evolutionary Origins and Diversification of the Mycorrhizal Mutualists.</title>
        <authorList>
            <consortium name="DOE Joint Genome Institute"/>
            <consortium name="Mycorrhizal Genomics Consortium"/>
            <person name="Kohler A."/>
            <person name="Kuo A."/>
            <person name="Nagy L.G."/>
            <person name="Floudas D."/>
            <person name="Copeland A."/>
            <person name="Barry K.W."/>
            <person name="Cichocki N."/>
            <person name="Veneault-Fourrey C."/>
            <person name="LaButti K."/>
            <person name="Lindquist E.A."/>
            <person name="Lipzen A."/>
            <person name="Lundell T."/>
            <person name="Morin E."/>
            <person name="Murat C."/>
            <person name="Riley R."/>
            <person name="Ohm R."/>
            <person name="Sun H."/>
            <person name="Tunlid A."/>
            <person name="Henrissat B."/>
            <person name="Grigoriev I.V."/>
            <person name="Hibbett D.S."/>
            <person name="Martin F."/>
        </authorList>
    </citation>
    <scope>NUCLEOTIDE SEQUENCE [LARGE SCALE GENOMIC DNA]</scope>
    <source>
        <strain evidence="2">FD-334 SS-4</strain>
    </source>
</reference>